<keyword evidence="1" id="KW-0732">Signal</keyword>
<accession>A0A7W7VI81</accession>
<dbReference type="RefSeq" id="WP_184814835.1">
    <property type="nucleotide sequence ID" value="NZ_JACHJQ010000008.1"/>
</dbReference>
<feature type="signal peptide" evidence="1">
    <location>
        <begin position="1"/>
        <end position="28"/>
    </location>
</feature>
<reference evidence="2 3" key="1">
    <citation type="submission" date="2020-08" db="EMBL/GenBank/DDBJ databases">
        <title>Genomic Encyclopedia of Type Strains, Phase III (KMG-III): the genomes of soil and plant-associated and newly described type strains.</title>
        <authorList>
            <person name="Whitman W."/>
        </authorList>
    </citation>
    <scope>NUCLEOTIDE SEQUENCE [LARGE SCALE GENOMIC DNA]</scope>
    <source>
        <strain evidence="2 3">CECT 8960</strain>
    </source>
</reference>
<evidence type="ECO:0000313" key="2">
    <source>
        <dbReference type="EMBL" id="MBB4910800.1"/>
    </source>
</evidence>
<comment type="caution">
    <text evidence="2">The sequence shown here is derived from an EMBL/GenBank/DDBJ whole genome shotgun (WGS) entry which is preliminary data.</text>
</comment>
<name>A0A7W7VI81_9PSEU</name>
<evidence type="ECO:0000256" key="1">
    <source>
        <dbReference type="SAM" id="SignalP"/>
    </source>
</evidence>
<organism evidence="2 3">
    <name type="scientific">Actinophytocola algeriensis</name>
    <dbReference type="NCBI Taxonomy" id="1768010"/>
    <lineage>
        <taxon>Bacteria</taxon>
        <taxon>Bacillati</taxon>
        <taxon>Actinomycetota</taxon>
        <taxon>Actinomycetes</taxon>
        <taxon>Pseudonocardiales</taxon>
        <taxon>Pseudonocardiaceae</taxon>
    </lineage>
</organism>
<dbReference type="Proteomes" id="UP000520767">
    <property type="component" value="Unassembled WGS sequence"/>
</dbReference>
<evidence type="ECO:0000313" key="3">
    <source>
        <dbReference type="Proteomes" id="UP000520767"/>
    </source>
</evidence>
<protein>
    <recommendedName>
        <fullName evidence="4">Secreted protein</fullName>
    </recommendedName>
</protein>
<dbReference type="AlphaFoldDB" id="A0A7W7VI81"/>
<feature type="chain" id="PRO_5038430143" description="Secreted protein" evidence="1">
    <location>
        <begin position="29"/>
        <end position="132"/>
    </location>
</feature>
<sequence length="132" mass="14191">MRTRLTAVLALFAALVVVLLPGTASATAATAAPAAEPAAVEPMDKGFDVAVYNGTSRKMYVSSAGHNSTPNPDNTETLYPGEWSDEATRIDDVDQLRVPGCDVFVQLGWYDDGEWAHVHGVTPWVWIVDVNC</sequence>
<keyword evidence="3" id="KW-1185">Reference proteome</keyword>
<evidence type="ECO:0008006" key="4">
    <source>
        <dbReference type="Google" id="ProtNLM"/>
    </source>
</evidence>
<gene>
    <name evidence="2" type="ORF">FHR82_007059</name>
</gene>
<proteinExistence type="predicted"/>
<dbReference type="EMBL" id="JACHJQ010000008">
    <property type="protein sequence ID" value="MBB4910800.1"/>
    <property type="molecule type" value="Genomic_DNA"/>
</dbReference>